<comment type="pathway">
    <text evidence="2 10">Isoprenoid biosynthesis; isopentenyl diphosphate biosynthesis via DXP pathway; isopentenyl diphosphate from 1-deoxy-D-xylulose 5-phosphate: step 4/6.</text>
</comment>
<evidence type="ECO:0000256" key="10">
    <source>
        <dbReference type="HAMAP-Rule" id="MF_00107"/>
    </source>
</evidence>
<dbReference type="Pfam" id="PF01128">
    <property type="entry name" value="IspD"/>
    <property type="match status" value="1"/>
</dbReference>
<keyword evidence="5" id="KW-0548">Nucleotidyltransferase</keyword>
<protein>
    <recommendedName>
        <fullName evidence="3 10">2-C-methyl-D-erythritol 2,4-cyclodiphosphate synthase</fullName>
        <shortName evidence="10">MECDP-synthase</shortName>
        <shortName evidence="10">MECPP-synthase</shortName>
        <shortName evidence="10">MECPS</shortName>
        <ecNumber evidence="3 10">4.6.1.12</ecNumber>
    </recommendedName>
</protein>
<dbReference type="PROSITE" id="PS01350">
    <property type="entry name" value="ISPF"/>
    <property type="match status" value="1"/>
</dbReference>
<feature type="site" description="Transition state stabilizer" evidence="10">
    <location>
        <position position="349"/>
    </location>
</feature>
<dbReference type="CDD" id="cd00554">
    <property type="entry name" value="MECDP_synthase"/>
    <property type="match status" value="1"/>
</dbReference>
<evidence type="ECO:0000256" key="3">
    <source>
        <dbReference type="ARBA" id="ARBA00012579"/>
    </source>
</evidence>
<feature type="domain" description="2-C-methyl-D-erythritol 2,4-cyclodiphosphate synthase" evidence="12">
    <location>
        <begin position="218"/>
        <end position="370"/>
    </location>
</feature>
<comment type="caution">
    <text evidence="10">Lacks conserved residue(s) required for the propagation of feature annotation.</text>
</comment>
<dbReference type="EC" id="4.6.1.12" evidence="3 10"/>
<evidence type="ECO:0000256" key="11">
    <source>
        <dbReference type="RuleBase" id="RU004395"/>
    </source>
</evidence>
<dbReference type="SUPFAM" id="SSF53448">
    <property type="entry name" value="Nucleotide-diphospho-sugar transferases"/>
    <property type="match status" value="1"/>
</dbReference>
<evidence type="ECO:0000256" key="7">
    <source>
        <dbReference type="ARBA" id="ARBA00023229"/>
    </source>
</evidence>
<dbReference type="Pfam" id="PF02542">
    <property type="entry name" value="YgbB"/>
    <property type="match status" value="1"/>
</dbReference>
<comment type="subunit">
    <text evidence="10">Homotrimer.</text>
</comment>
<evidence type="ECO:0000256" key="4">
    <source>
        <dbReference type="ARBA" id="ARBA00022679"/>
    </source>
</evidence>
<feature type="binding site" evidence="10">
    <location>
        <position position="226"/>
    </location>
    <ligand>
        <name>a divalent metal cation</name>
        <dbReference type="ChEBI" id="CHEBI:60240"/>
    </ligand>
</feature>
<dbReference type="InterPro" id="IPR036571">
    <property type="entry name" value="MECDP_synthase_sf"/>
</dbReference>
<dbReference type="GO" id="GO:0046872">
    <property type="term" value="F:metal ion binding"/>
    <property type="evidence" value="ECO:0007669"/>
    <property type="project" value="UniProtKB-KW"/>
</dbReference>
<sequence length="371" mass="39024">MRAVGILLCAGTSQRMGFDKLTEPLCGKSAIERSIDALVQGGAEALVCAVSPMTRAFVEALPCPVPRRLAPGGETRGASVLAALTAADAWLGDGPCVALIHDAARCLVPPALVRACLESAERFGSGVAAVPVTDTVLRAEDGGAAEVPRAGLWRMQTPQAFPLRDILAAYRAADAPATDDATLLLRAGHAPRLIEGGEDNFKLTTPQDWARARRLLTRYGTGFDTHRLVEGRPLILAGVRVPFARGLLGHSDADVLAHAVMDALLGAAALPDIGHLFPDTDPAYRGADSMELLKTVVARLRGERLRPYAVDATLIAQRPRLAPYLPQMRENLAAACGVDPARVGLKATTTEGMNDEGRGLCISAQAVASLV</sequence>
<keyword evidence="7 10" id="KW-0414">Isoprene biosynthesis</keyword>
<dbReference type="AlphaFoldDB" id="A0A9D1SSN8"/>
<name>A0A9D1SSN8_9FIRM</name>
<organism evidence="13 14">
    <name type="scientific">Candidatus Aphodomorpha intestinavium</name>
    <dbReference type="NCBI Taxonomy" id="2840672"/>
    <lineage>
        <taxon>Bacteria</taxon>
        <taxon>Bacillati</taxon>
        <taxon>Bacillota</taxon>
        <taxon>Clostridia</taxon>
        <taxon>Eubacteriales</taxon>
        <taxon>Candidatus Aphodomorpha</taxon>
    </lineage>
</organism>
<feature type="binding site" evidence="10">
    <location>
        <position position="224"/>
    </location>
    <ligand>
        <name>a divalent metal cation</name>
        <dbReference type="ChEBI" id="CHEBI:60240"/>
    </ligand>
</feature>
<reference evidence="13" key="2">
    <citation type="journal article" date="2021" name="PeerJ">
        <title>Extensive microbial diversity within the chicken gut microbiome revealed by metagenomics and culture.</title>
        <authorList>
            <person name="Gilroy R."/>
            <person name="Ravi A."/>
            <person name="Getino M."/>
            <person name="Pursley I."/>
            <person name="Horton D.L."/>
            <person name="Alikhan N.F."/>
            <person name="Baker D."/>
            <person name="Gharbi K."/>
            <person name="Hall N."/>
            <person name="Watson M."/>
            <person name="Adriaenssens E.M."/>
            <person name="Foster-Nyarko E."/>
            <person name="Jarju S."/>
            <person name="Secka A."/>
            <person name="Antonio M."/>
            <person name="Oren A."/>
            <person name="Chaudhuri R.R."/>
            <person name="La Ragione R."/>
            <person name="Hildebrand F."/>
            <person name="Pallen M.J."/>
        </authorList>
    </citation>
    <scope>NUCLEOTIDE SEQUENCE</scope>
    <source>
        <strain evidence="13">ChiGjej2B2-16831</strain>
    </source>
</reference>
<feature type="binding site" evidence="10">
    <location>
        <position position="358"/>
    </location>
    <ligand>
        <name>4-CDP-2-C-methyl-D-erythritol 2-phosphate</name>
        <dbReference type="ChEBI" id="CHEBI:57919"/>
    </ligand>
</feature>
<evidence type="ECO:0000256" key="1">
    <source>
        <dbReference type="ARBA" id="ARBA00000200"/>
    </source>
</evidence>
<dbReference type="HAMAP" id="MF_00107">
    <property type="entry name" value="IspF"/>
    <property type="match status" value="1"/>
</dbReference>
<dbReference type="Proteomes" id="UP000824128">
    <property type="component" value="Unassembled WGS sequence"/>
</dbReference>
<evidence type="ECO:0000256" key="6">
    <source>
        <dbReference type="ARBA" id="ARBA00022723"/>
    </source>
</evidence>
<dbReference type="InterPro" id="IPR003526">
    <property type="entry name" value="MECDP_synthase"/>
</dbReference>
<feature type="binding site" evidence="10">
    <location>
        <begin position="272"/>
        <end position="274"/>
    </location>
    <ligand>
        <name>4-CDP-2-C-methyl-D-erythritol 2-phosphate</name>
        <dbReference type="ChEBI" id="CHEBI:57919"/>
    </ligand>
</feature>
<comment type="function">
    <text evidence="10">Involved in the biosynthesis of isopentenyl diphosphate (IPP) and dimethylallyl diphosphate (DMAPP), two major building blocks of isoprenoid compounds. Catalyzes the conversion of 4-diphosphocytidyl-2-C-methyl-D-erythritol 2-phosphate (CDP-ME2P) to 2-C-methyl-D-erythritol 2,4-cyclodiphosphate (ME-CPP) with a corresponding release of cytidine 5-monophosphate (CMP).</text>
</comment>
<evidence type="ECO:0000256" key="9">
    <source>
        <dbReference type="ARBA" id="ARBA00023268"/>
    </source>
</evidence>
<accession>A0A9D1SSN8</accession>
<dbReference type="GO" id="GO:0008685">
    <property type="term" value="F:2-C-methyl-D-erythritol 2,4-cyclodiphosphate synthase activity"/>
    <property type="evidence" value="ECO:0007669"/>
    <property type="project" value="UniProtKB-UniRule"/>
</dbReference>
<evidence type="ECO:0000313" key="14">
    <source>
        <dbReference type="Proteomes" id="UP000824128"/>
    </source>
</evidence>
<evidence type="ECO:0000313" key="13">
    <source>
        <dbReference type="EMBL" id="HIU93729.1"/>
    </source>
</evidence>
<feature type="binding site" evidence="10">
    <location>
        <begin position="224"/>
        <end position="226"/>
    </location>
    <ligand>
        <name>4-CDP-2-C-methyl-D-erythritol 2-phosphate</name>
        <dbReference type="ChEBI" id="CHEBI:57919"/>
    </ligand>
</feature>
<evidence type="ECO:0000256" key="2">
    <source>
        <dbReference type="ARBA" id="ARBA00004709"/>
    </source>
</evidence>
<comment type="cofactor">
    <cofactor evidence="10">
        <name>a divalent metal cation</name>
        <dbReference type="ChEBI" id="CHEBI:60240"/>
    </cofactor>
    <text evidence="10">Binds 1 divalent metal cation per subunit.</text>
</comment>
<comment type="caution">
    <text evidence="13">The sequence shown here is derived from an EMBL/GenBank/DDBJ whole genome shotgun (WGS) entry which is preliminary data.</text>
</comment>
<dbReference type="InterPro" id="IPR029044">
    <property type="entry name" value="Nucleotide-diphossugar_trans"/>
</dbReference>
<proteinExistence type="inferred from homology"/>
<dbReference type="Gene3D" id="3.90.550.10">
    <property type="entry name" value="Spore Coat Polysaccharide Biosynthesis Protein SpsA, Chain A"/>
    <property type="match status" value="1"/>
</dbReference>
<evidence type="ECO:0000256" key="8">
    <source>
        <dbReference type="ARBA" id="ARBA00023239"/>
    </source>
</evidence>
<keyword evidence="6 10" id="KW-0479">Metal-binding</keyword>
<evidence type="ECO:0000259" key="12">
    <source>
        <dbReference type="Pfam" id="PF02542"/>
    </source>
</evidence>
<dbReference type="InterPro" id="IPR020555">
    <property type="entry name" value="MECDP_synthase_CS"/>
</dbReference>
<dbReference type="NCBIfam" id="TIGR00151">
    <property type="entry name" value="ispF"/>
    <property type="match status" value="1"/>
</dbReference>
<comment type="catalytic activity">
    <reaction evidence="1 10 11">
        <text>4-CDP-2-C-methyl-D-erythritol 2-phosphate = 2-C-methyl-D-erythritol 2,4-cyclic diphosphate + CMP</text>
        <dbReference type="Rhea" id="RHEA:23864"/>
        <dbReference type="ChEBI" id="CHEBI:57919"/>
        <dbReference type="ChEBI" id="CHEBI:58483"/>
        <dbReference type="ChEBI" id="CHEBI:60377"/>
        <dbReference type="EC" id="4.6.1.12"/>
    </reaction>
</comment>
<comment type="similarity">
    <text evidence="10 11">Belongs to the IspF family.</text>
</comment>
<evidence type="ECO:0000256" key="5">
    <source>
        <dbReference type="ARBA" id="ARBA00022695"/>
    </source>
</evidence>
<dbReference type="GO" id="GO:0016114">
    <property type="term" value="P:terpenoid biosynthetic process"/>
    <property type="evidence" value="ECO:0007669"/>
    <property type="project" value="InterPro"/>
</dbReference>
<dbReference type="EMBL" id="DVNZ01000035">
    <property type="protein sequence ID" value="HIU93729.1"/>
    <property type="molecule type" value="Genomic_DNA"/>
</dbReference>
<dbReference type="PANTHER" id="PTHR43181">
    <property type="entry name" value="2-C-METHYL-D-ERYTHRITOL 2,4-CYCLODIPHOSPHATE SYNTHASE, CHLOROPLASTIC"/>
    <property type="match status" value="1"/>
</dbReference>
<dbReference type="Gene3D" id="3.30.1330.50">
    <property type="entry name" value="2-C-methyl-D-erythritol 2,4-cyclodiphosphate synthase"/>
    <property type="match status" value="1"/>
</dbReference>
<feature type="binding site" evidence="10">
    <location>
        <position position="258"/>
    </location>
    <ligand>
        <name>a divalent metal cation</name>
        <dbReference type="ChEBI" id="CHEBI:60240"/>
    </ligand>
</feature>
<dbReference type="GO" id="GO:0070567">
    <property type="term" value="F:cytidylyltransferase activity"/>
    <property type="evidence" value="ECO:0007669"/>
    <property type="project" value="InterPro"/>
</dbReference>
<feature type="binding site" evidence="10">
    <location>
        <begin position="277"/>
        <end position="281"/>
    </location>
    <ligand>
        <name>4-CDP-2-C-methyl-D-erythritol 2-phosphate</name>
        <dbReference type="ChEBI" id="CHEBI:57919"/>
    </ligand>
</feature>
<keyword evidence="9" id="KW-0511">Multifunctional enzyme</keyword>
<keyword evidence="4" id="KW-0808">Transferase</keyword>
<dbReference type="PANTHER" id="PTHR43181:SF1">
    <property type="entry name" value="2-C-METHYL-D-ERYTHRITOL 2,4-CYCLODIPHOSPHATE SYNTHASE, CHLOROPLASTIC"/>
    <property type="match status" value="1"/>
</dbReference>
<feature type="site" description="Transition state stabilizer" evidence="10">
    <location>
        <position position="250"/>
    </location>
</feature>
<dbReference type="SUPFAM" id="SSF69765">
    <property type="entry name" value="IpsF-like"/>
    <property type="match status" value="1"/>
</dbReference>
<keyword evidence="8 10" id="KW-0456">Lyase</keyword>
<reference evidence="13" key="1">
    <citation type="submission" date="2020-10" db="EMBL/GenBank/DDBJ databases">
        <authorList>
            <person name="Gilroy R."/>
        </authorList>
    </citation>
    <scope>NUCLEOTIDE SEQUENCE</scope>
    <source>
        <strain evidence="13">ChiGjej2B2-16831</strain>
    </source>
</reference>
<feature type="binding site" evidence="10">
    <location>
        <begin position="250"/>
        <end position="251"/>
    </location>
    <ligand>
        <name>4-CDP-2-C-methyl-D-erythritol 2-phosphate</name>
        <dbReference type="ChEBI" id="CHEBI:57919"/>
    </ligand>
</feature>
<gene>
    <name evidence="10" type="primary">ispF</name>
    <name evidence="13" type="ORF">IAD24_01085</name>
</gene>
<dbReference type="GO" id="GO:0019288">
    <property type="term" value="P:isopentenyl diphosphate biosynthetic process, methylerythritol 4-phosphate pathway"/>
    <property type="evidence" value="ECO:0007669"/>
    <property type="project" value="UniProtKB-UniRule"/>
</dbReference>
<dbReference type="InterPro" id="IPR034683">
    <property type="entry name" value="IspD/TarI"/>
</dbReference>
<feature type="binding site" evidence="10">
    <location>
        <begin position="348"/>
        <end position="351"/>
    </location>
    <ligand>
        <name>4-CDP-2-C-methyl-D-erythritol 2-phosphate</name>
        <dbReference type="ChEBI" id="CHEBI:57919"/>
    </ligand>
</feature>